<evidence type="ECO:0000313" key="3">
    <source>
        <dbReference type="EMBL" id="BBO74495.1"/>
    </source>
</evidence>
<dbReference type="Proteomes" id="UP000427769">
    <property type="component" value="Chromosome"/>
</dbReference>
<dbReference type="InterPro" id="IPR003736">
    <property type="entry name" value="PAAI_dom"/>
</dbReference>
<evidence type="ECO:0000256" key="1">
    <source>
        <dbReference type="ARBA" id="ARBA00022801"/>
    </source>
</evidence>
<dbReference type="Pfam" id="PF03061">
    <property type="entry name" value="4HBT"/>
    <property type="match status" value="1"/>
</dbReference>
<dbReference type="NCBIfam" id="TIGR00369">
    <property type="entry name" value="unchar_dom_1"/>
    <property type="match status" value="1"/>
</dbReference>
<protein>
    <recommendedName>
        <fullName evidence="2">Thioesterase domain-containing protein</fullName>
    </recommendedName>
</protein>
<keyword evidence="1" id="KW-0378">Hydrolase</keyword>
<dbReference type="Gene3D" id="3.10.129.10">
    <property type="entry name" value="Hotdog Thioesterase"/>
    <property type="match status" value="1"/>
</dbReference>
<dbReference type="AlphaFoldDB" id="A0A5K7Z1B1"/>
<proteinExistence type="predicted"/>
<dbReference type="InterPro" id="IPR029069">
    <property type="entry name" value="HotDog_dom_sf"/>
</dbReference>
<dbReference type="GO" id="GO:0016289">
    <property type="term" value="F:acyl-CoA hydrolase activity"/>
    <property type="evidence" value="ECO:0007669"/>
    <property type="project" value="UniProtKB-ARBA"/>
</dbReference>
<keyword evidence="4" id="KW-1185">Reference proteome</keyword>
<evidence type="ECO:0000259" key="2">
    <source>
        <dbReference type="Pfam" id="PF03061"/>
    </source>
</evidence>
<evidence type="ECO:0000313" key="4">
    <source>
        <dbReference type="Proteomes" id="UP000427769"/>
    </source>
</evidence>
<gene>
    <name evidence="3" type="ORF">DSCW_19120</name>
</gene>
<dbReference type="KEGG" id="dwd:DSCW_19120"/>
<sequence length="148" mass="15480">MIPSHLSGLAYLRKRVTGELPDPPVFKTMAMRIAHAEEGMVQVVAEPDRNHLNSSGIVQGGVSASILDAATGFAIHSLLEAGLYVVTVGLELHFLKPVFADNGTLTAEGRIVHLSRKIGVADGILSDAAGNKLATATGTCVIAVLKNQ</sequence>
<reference evidence="3 4" key="1">
    <citation type="submission" date="2019-11" db="EMBL/GenBank/DDBJ databases">
        <title>Comparative genomics of hydrocarbon-degrading Desulfosarcina strains.</title>
        <authorList>
            <person name="Watanabe M."/>
            <person name="Kojima H."/>
            <person name="Fukui M."/>
        </authorList>
    </citation>
    <scope>NUCLEOTIDE SEQUENCE [LARGE SCALE GENOMIC DNA]</scope>
    <source>
        <strain evidence="3 4">PP31</strain>
    </source>
</reference>
<dbReference type="EMBL" id="AP021875">
    <property type="protein sequence ID" value="BBO74495.1"/>
    <property type="molecule type" value="Genomic_DNA"/>
</dbReference>
<dbReference type="CDD" id="cd03443">
    <property type="entry name" value="PaaI_thioesterase"/>
    <property type="match status" value="1"/>
</dbReference>
<dbReference type="SUPFAM" id="SSF54637">
    <property type="entry name" value="Thioesterase/thiol ester dehydrase-isomerase"/>
    <property type="match status" value="1"/>
</dbReference>
<dbReference type="InterPro" id="IPR006683">
    <property type="entry name" value="Thioestr_dom"/>
</dbReference>
<name>A0A5K7Z1B1_9BACT</name>
<feature type="domain" description="Thioesterase" evidence="2">
    <location>
        <begin position="56"/>
        <end position="130"/>
    </location>
</feature>
<dbReference type="OrthoDB" id="9813282at2"/>
<organism evidence="3 4">
    <name type="scientific">Desulfosarcina widdelii</name>
    <dbReference type="NCBI Taxonomy" id="947919"/>
    <lineage>
        <taxon>Bacteria</taxon>
        <taxon>Pseudomonadati</taxon>
        <taxon>Thermodesulfobacteriota</taxon>
        <taxon>Desulfobacteria</taxon>
        <taxon>Desulfobacterales</taxon>
        <taxon>Desulfosarcinaceae</taxon>
        <taxon>Desulfosarcina</taxon>
    </lineage>
</organism>
<accession>A0A5K7Z1B1</accession>